<comment type="caution">
    <text evidence="2">The sequence shown here is derived from an EMBL/GenBank/DDBJ whole genome shotgun (WGS) entry which is preliminary data.</text>
</comment>
<organism evidence="2 3">
    <name type="scientific">Aeribacillus alveayuensis</name>
    <dbReference type="NCBI Taxonomy" id="279215"/>
    <lineage>
        <taxon>Bacteria</taxon>
        <taxon>Bacillati</taxon>
        <taxon>Bacillota</taxon>
        <taxon>Bacilli</taxon>
        <taxon>Bacillales</taxon>
        <taxon>Bacillaceae</taxon>
        <taxon>Aeribacillus</taxon>
    </lineage>
</organism>
<dbReference type="PANTHER" id="PTHR43441">
    <property type="entry name" value="RIBOSOMAL-PROTEIN-SERINE ACETYLTRANSFERASE"/>
    <property type="match status" value="1"/>
</dbReference>
<protein>
    <submittedName>
        <fullName evidence="2">Ribosomal-protein-serine acetyltransferase</fullName>
        <ecNumber evidence="2">2.3.1.-</ecNumber>
    </submittedName>
</protein>
<keyword evidence="2" id="KW-0808">Transferase</keyword>
<proteinExistence type="predicted"/>
<feature type="domain" description="N-acetyltransferase" evidence="1">
    <location>
        <begin position="24"/>
        <end position="177"/>
    </location>
</feature>
<accession>A0ABT9VM93</accession>
<dbReference type="EC" id="2.3.1.-" evidence="2"/>
<reference evidence="2 3" key="1">
    <citation type="submission" date="2023-07" db="EMBL/GenBank/DDBJ databases">
        <title>Genomic Encyclopedia of Type Strains, Phase IV (KMG-IV): sequencing the most valuable type-strain genomes for metagenomic binning, comparative biology and taxonomic classification.</title>
        <authorList>
            <person name="Goeker M."/>
        </authorList>
    </citation>
    <scope>NUCLEOTIDE SEQUENCE [LARGE SCALE GENOMIC DNA]</scope>
    <source>
        <strain evidence="2 3">DSM 19092</strain>
    </source>
</reference>
<dbReference type="PANTHER" id="PTHR43441:SF12">
    <property type="entry name" value="RIBOSOMAL N-ACETYLTRANSFERASE YDAF-RELATED"/>
    <property type="match status" value="1"/>
</dbReference>
<evidence type="ECO:0000313" key="2">
    <source>
        <dbReference type="EMBL" id="MDQ0162102.1"/>
    </source>
</evidence>
<dbReference type="SUPFAM" id="SSF55729">
    <property type="entry name" value="Acyl-CoA N-acyltransferases (Nat)"/>
    <property type="match status" value="1"/>
</dbReference>
<dbReference type="RefSeq" id="WP_044893316.1">
    <property type="nucleotide sequence ID" value="NZ_JAUSTR010000002.1"/>
</dbReference>
<dbReference type="InterPro" id="IPR051908">
    <property type="entry name" value="Ribosomal_N-acetyltransferase"/>
</dbReference>
<dbReference type="GO" id="GO:0016746">
    <property type="term" value="F:acyltransferase activity"/>
    <property type="evidence" value="ECO:0007669"/>
    <property type="project" value="UniProtKB-KW"/>
</dbReference>
<dbReference type="EMBL" id="JAUSTR010000002">
    <property type="protein sequence ID" value="MDQ0162102.1"/>
    <property type="molecule type" value="Genomic_DNA"/>
</dbReference>
<name>A0ABT9VM93_9BACI</name>
<dbReference type="Proteomes" id="UP001225646">
    <property type="component" value="Unassembled WGS sequence"/>
</dbReference>
<dbReference type="Gene3D" id="3.40.630.30">
    <property type="match status" value="1"/>
</dbReference>
<evidence type="ECO:0000313" key="3">
    <source>
        <dbReference type="Proteomes" id="UP001225646"/>
    </source>
</evidence>
<keyword evidence="3" id="KW-1185">Reference proteome</keyword>
<keyword evidence="2" id="KW-0012">Acyltransferase</keyword>
<dbReference type="Pfam" id="PF13302">
    <property type="entry name" value="Acetyltransf_3"/>
    <property type="match status" value="1"/>
</dbReference>
<gene>
    <name evidence="2" type="ORF">J2S06_001176</name>
</gene>
<evidence type="ECO:0000259" key="1">
    <source>
        <dbReference type="PROSITE" id="PS51186"/>
    </source>
</evidence>
<dbReference type="InterPro" id="IPR016181">
    <property type="entry name" value="Acyl_CoA_acyltransferase"/>
</dbReference>
<dbReference type="PROSITE" id="PS51186">
    <property type="entry name" value="GNAT"/>
    <property type="match status" value="1"/>
</dbReference>
<sequence length="186" mass="22368">MFRLSVDENTYIHLIQIQHANELFELINQNRKHLRRWLPWVDNMVSPMDCHSIIPMWIEQFVKNNGFHGGIRYKEKLVGMIGLHYIDWQNRKTSIGYYLAKKYEGKGIVTKSVSTVLHYIFEELHLNRVEIRCGVNNNKSRAIPERLGFQKEGVLREEEWLHHQFHDIALYSMLQKDWHIRKNHMC</sequence>
<dbReference type="InterPro" id="IPR000182">
    <property type="entry name" value="GNAT_dom"/>
</dbReference>